<feature type="transmembrane region" description="Helical" evidence="6">
    <location>
        <begin position="222"/>
        <end position="240"/>
    </location>
</feature>
<dbReference type="EMBL" id="RBWW01000001">
    <property type="protein sequence ID" value="RKS83242.1"/>
    <property type="molecule type" value="Genomic_DNA"/>
</dbReference>
<organism evidence="7 8">
    <name type="scientific">Haloarcula quadrata</name>
    <dbReference type="NCBI Taxonomy" id="182779"/>
    <lineage>
        <taxon>Archaea</taxon>
        <taxon>Methanobacteriati</taxon>
        <taxon>Methanobacteriota</taxon>
        <taxon>Stenosarchaea group</taxon>
        <taxon>Halobacteria</taxon>
        <taxon>Halobacteriales</taxon>
        <taxon>Haloarculaceae</taxon>
        <taxon>Haloarcula</taxon>
    </lineage>
</organism>
<dbReference type="Proteomes" id="UP000268233">
    <property type="component" value="Unassembled WGS sequence"/>
</dbReference>
<evidence type="ECO:0000256" key="2">
    <source>
        <dbReference type="ARBA" id="ARBA00022475"/>
    </source>
</evidence>
<accession>A0A495R7J4</accession>
<dbReference type="PANTHER" id="PTHR30250:SF11">
    <property type="entry name" value="O-ANTIGEN TRANSPORTER-RELATED"/>
    <property type="match status" value="1"/>
</dbReference>
<keyword evidence="4 6" id="KW-1133">Transmembrane helix</keyword>
<feature type="transmembrane region" description="Helical" evidence="6">
    <location>
        <begin position="144"/>
        <end position="163"/>
    </location>
</feature>
<comment type="subcellular location">
    <subcellularLocation>
        <location evidence="1">Cell membrane</location>
        <topology evidence="1">Multi-pass membrane protein</topology>
    </subcellularLocation>
</comment>
<evidence type="ECO:0000313" key="8">
    <source>
        <dbReference type="Proteomes" id="UP000268233"/>
    </source>
</evidence>
<feature type="transmembrane region" description="Helical" evidence="6">
    <location>
        <begin position="411"/>
        <end position="434"/>
    </location>
</feature>
<protein>
    <submittedName>
        <fullName evidence="7">O-antigen/teichoic acid export membrane protein</fullName>
    </submittedName>
</protein>
<gene>
    <name evidence="7" type="ORF">BDK61_2581</name>
</gene>
<proteinExistence type="predicted"/>
<keyword evidence="5 6" id="KW-0472">Membrane</keyword>
<evidence type="ECO:0000313" key="7">
    <source>
        <dbReference type="EMBL" id="RKS83242.1"/>
    </source>
</evidence>
<keyword evidence="2" id="KW-1003">Cell membrane</keyword>
<dbReference type="Pfam" id="PF13440">
    <property type="entry name" value="Polysacc_synt_3"/>
    <property type="match status" value="1"/>
</dbReference>
<dbReference type="InterPro" id="IPR050833">
    <property type="entry name" value="Poly_Biosynth_Transport"/>
</dbReference>
<feature type="transmembrane region" description="Helical" evidence="6">
    <location>
        <begin position="110"/>
        <end position="132"/>
    </location>
</feature>
<keyword evidence="3 6" id="KW-0812">Transmembrane</keyword>
<evidence type="ECO:0000256" key="1">
    <source>
        <dbReference type="ARBA" id="ARBA00004651"/>
    </source>
</evidence>
<comment type="caution">
    <text evidence="7">The sequence shown here is derived from an EMBL/GenBank/DDBJ whole genome shotgun (WGS) entry which is preliminary data.</text>
</comment>
<keyword evidence="8" id="KW-1185">Reference proteome</keyword>
<feature type="transmembrane region" description="Helical" evidence="6">
    <location>
        <begin position="287"/>
        <end position="311"/>
    </location>
</feature>
<evidence type="ECO:0000256" key="3">
    <source>
        <dbReference type="ARBA" id="ARBA00022692"/>
    </source>
</evidence>
<dbReference type="PANTHER" id="PTHR30250">
    <property type="entry name" value="PST FAMILY PREDICTED COLANIC ACID TRANSPORTER"/>
    <property type="match status" value="1"/>
</dbReference>
<evidence type="ECO:0000256" key="6">
    <source>
        <dbReference type="SAM" id="Phobius"/>
    </source>
</evidence>
<dbReference type="AlphaFoldDB" id="A0A495R7J4"/>
<feature type="transmembrane region" description="Helical" evidence="6">
    <location>
        <begin position="440"/>
        <end position="465"/>
    </location>
</feature>
<reference evidence="7 8" key="1">
    <citation type="submission" date="2018-10" db="EMBL/GenBank/DDBJ databases">
        <title>Genomic Encyclopedia of Archaeal and Bacterial Type Strains, Phase II (KMG-II): from individual species to whole genera.</title>
        <authorList>
            <person name="Goeker M."/>
        </authorList>
    </citation>
    <scope>NUCLEOTIDE SEQUENCE [LARGE SCALE GENOMIC DNA]</scope>
    <source>
        <strain evidence="7 8">DSM 11927</strain>
    </source>
</reference>
<sequence length="491" mass="53506">MRDIFNLNIGDTMSFVSFGDGVSYVLRFCTVAYLSSNISLEILGAFFLYQAILSGGSILADLGIQGAIIKRMSEGKDVDEFFSAGLLTIIGLSFITSLLILSASGLINSYVGRSVSVLIVVSLIPNELAQFVRSSIQGEVRTEILPILSLAKSIVWLSGAVLATWSDPIFLSLVTVSIASNIFQILIGAIFLESGFSIPKRFHFENLASFAKYDVFSYLEQYIVDRSAILIIGLFLSNSMVSVYEIAWRVSSVFLLVNTSIVKVSFPKMSSWSASNAYGKIENLIKDVIFIGTFFVIPGIFGSIAVGSMIFESFFDITFENISILLSVLILSRLFEGVGDALKNLVSSIGRPDLSARSVILNVILQPTLCYILIPPYGLFGGVISVCATLLCVLIYVYYIVPESIEIQLPIYEAIALSLISAIMLLALINANMIMNDNGLFSTSVVVVLGVGVYIIGVGIANSIFEFIDNSSILFEQYTKIRNRVGSIHTK</sequence>
<evidence type="ECO:0000256" key="4">
    <source>
        <dbReference type="ARBA" id="ARBA00022989"/>
    </source>
</evidence>
<dbReference type="GO" id="GO:0005886">
    <property type="term" value="C:plasma membrane"/>
    <property type="evidence" value="ECO:0007669"/>
    <property type="project" value="UniProtKB-SubCell"/>
</dbReference>
<feature type="transmembrane region" description="Helical" evidence="6">
    <location>
        <begin position="380"/>
        <end position="399"/>
    </location>
</feature>
<name>A0A495R7J4_9EURY</name>
<feature type="transmembrane region" description="Helical" evidence="6">
    <location>
        <begin position="81"/>
        <end position="104"/>
    </location>
</feature>
<evidence type="ECO:0000256" key="5">
    <source>
        <dbReference type="ARBA" id="ARBA00023136"/>
    </source>
</evidence>
<feature type="transmembrane region" description="Helical" evidence="6">
    <location>
        <begin position="169"/>
        <end position="192"/>
    </location>
</feature>